<keyword evidence="1" id="KW-0378">Hydrolase</keyword>
<proteinExistence type="predicted"/>
<organism evidence="1 2">
    <name type="scientific">Rathayibacter tanaceti</name>
    <dbReference type="NCBI Taxonomy" id="1671680"/>
    <lineage>
        <taxon>Bacteria</taxon>
        <taxon>Bacillati</taxon>
        <taxon>Actinomycetota</taxon>
        <taxon>Actinomycetes</taxon>
        <taxon>Micrococcales</taxon>
        <taxon>Microbacteriaceae</taxon>
        <taxon>Rathayibacter</taxon>
    </lineage>
</organism>
<reference evidence="1 2" key="1">
    <citation type="journal article" date="2015" name="Stand. Genomic Sci.">
        <title>Genomic Encyclopedia of Bacterial and Archaeal Type Strains, Phase III: the genomes of soil and plant-associated and newly described type strains.</title>
        <authorList>
            <person name="Whitman W.B."/>
            <person name="Woyke T."/>
            <person name="Klenk H.P."/>
            <person name="Zhou Y."/>
            <person name="Lilburn T.G."/>
            <person name="Beck B.J."/>
            <person name="De Vos P."/>
            <person name="Vandamme P."/>
            <person name="Eisen J.A."/>
            <person name="Garrity G."/>
            <person name="Hugenholtz P."/>
            <person name="Kyrpides N.C."/>
        </authorList>
    </citation>
    <scope>NUCLEOTIDE SEQUENCE [LARGE SCALE GENOMIC DNA]</scope>
    <source>
        <strain evidence="1 2">VKM Ac-2596</strain>
    </source>
</reference>
<dbReference type="Proteomes" id="UP000295366">
    <property type="component" value="Unassembled WGS sequence"/>
</dbReference>
<keyword evidence="2" id="KW-1185">Reference proteome</keyword>
<name>A0ACD2XM07_9MICO</name>
<keyword evidence="1" id="KW-0645">Protease</keyword>
<evidence type="ECO:0000313" key="2">
    <source>
        <dbReference type="Proteomes" id="UP000295366"/>
    </source>
</evidence>
<protein>
    <submittedName>
        <fullName evidence="1">S1-C subfamily serine protease</fullName>
    </submittedName>
</protein>
<sequence>MEWGPVAVKGGPGPEDDIMNERHEPAERELPTQPDGDAAHLAPTVSVPAESIRADENRALRLDDRRRRRRALIAGGAGLAVLIAVAAGGVAYAGSTEAPASASPNATTTVYPGDSRGAFGGGVAVSPYGGGTAGGSPRPDSATTTASAAQTAGVVTITSDLGYQDARSAGTGIILTADGMILTNNHVVEGATAVSVTVESTGRSYSARVVGTDSTNDIAVLHLDDASGLTPATLDADGVSVGDVVTAVGNAGGTGDLVAASGTVTALDQRITTQSESGIAGETLTGLIQTDADIVSGDSGGPLVDSAGRVVGIDTAASSGTADITGFAIPIAHALDIVAAIEAGADTATVQIGYPAFLGVSLSSGAAATSGGGAVIGGVVEGAPAAAAGLEAGDTITAVDGAAITSAEALSASLAQREPGESVTIDWVDTAGATHSAQVVLAEGPVA</sequence>
<evidence type="ECO:0000313" key="1">
    <source>
        <dbReference type="EMBL" id="TCO38086.1"/>
    </source>
</evidence>
<accession>A0ACD2XM07</accession>
<dbReference type="EMBL" id="SLWP01000003">
    <property type="protein sequence ID" value="TCO38086.1"/>
    <property type="molecule type" value="Genomic_DNA"/>
</dbReference>
<comment type="caution">
    <text evidence="1">The sequence shown here is derived from an EMBL/GenBank/DDBJ whole genome shotgun (WGS) entry which is preliminary data.</text>
</comment>
<gene>
    <name evidence="1" type="ORF">EV639_103273</name>
</gene>